<gene>
    <name evidence="2" type="ORF">GOODEAATRI_029063</name>
</gene>
<keyword evidence="3" id="KW-1185">Reference proteome</keyword>
<evidence type="ECO:0000313" key="3">
    <source>
        <dbReference type="Proteomes" id="UP001476798"/>
    </source>
</evidence>
<feature type="signal peptide" evidence="1">
    <location>
        <begin position="1"/>
        <end position="15"/>
    </location>
</feature>
<protein>
    <recommendedName>
        <fullName evidence="4">Secreted protein</fullName>
    </recommendedName>
</protein>
<organism evidence="2 3">
    <name type="scientific">Goodea atripinnis</name>
    <dbReference type="NCBI Taxonomy" id="208336"/>
    <lineage>
        <taxon>Eukaryota</taxon>
        <taxon>Metazoa</taxon>
        <taxon>Chordata</taxon>
        <taxon>Craniata</taxon>
        <taxon>Vertebrata</taxon>
        <taxon>Euteleostomi</taxon>
        <taxon>Actinopterygii</taxon>
        <taxon>Neopterygii</taxon>
        <taxon>Teleostei</taxon>
        <taxon>Neoteleostei</taxon>
        <taxon>Acanthomorphata</taxon>
        <taxon>Ovalentaria</taxon>
        <taxon>Atherinomorphae</taxon>
        <taxon>Cyprinodontiformes</taxon>
        <taxon>Goodeidae</taxon>
        <taxon>Goodea</taxon>
    </lineage>
</organism>
<proteinExistence type="predicted"/>
<reference evidence="2 3" key="1">
    <citation type="submission" date="2021-06" db="EMBL/GenBank/DDBJ databases">
        <authorList>
            <person name="Palmer J.M."/>
        </authorList>
    </citation>
    <scope>NUCLEOTIDE SEQUENCE [LARGE SCALE GENOMIC DNA]</scope>
    <source>
        <strain evidence="2 3">GA_2019</strain>
        <tissue evidence="2">Muscle</tissue>
    </source>
</reference>
<comment type="caution">
    <text evidence="2">The sequence shown here is derived from an EMBL/GenBank/DDBJ whole genome shotgun (WGS) entry which is preliminary data.</text>
</comment>
<dbReference type="EMBL" id="JAHRIO010054167">
    <property type="protein sequence ID" value="MEQ2176546.1"/>
    <property type="molecule type" value="Genomic_DNA"/>
</dbReference>
<evidence type="ECO:0000256" key="1">
    <source>
        <dbReference type="SAM" id="SignalP"/>
    </source>
</evidence>
<dbReference type="Proteomes" id="UP001476798">
    <property type="component" value="Unassembled WGS sequence"/>
</dbReference>
<accession>A0ABV0P066</accession>
<evidence type="ECO:0000313" key="2">
    <source>
        <dbReference type="EMBL" id="MEQ2176546.1"/>
    </source>
</evidence>
<keyword evidence="1" id="KW-0732">Signal</keyword>
<feature type="chain" id="PRO_5046868053" description="Secreted protein" evidence="1">
    <location>
        <begin position="16"/>
        <end position="105"/>
    </location>
</feature>
<sequence>MFWIQTLTHVLLCHGAPIHVGVKHPDRSDHLTLTYLQVMLTVVVTLKQQPVKRFQEGDTMEVLHSLRLVLLGREGSRSRRGPTHLPAVDMAFKNVARWQQPGAFP</sequence>
<name>A0ABV0P066_9TELE</name>
<evidence type="ECO:0008006" key="4">
    <source>
        <dbReference type="Google" id="ProtNLM"/>
    </source>
</evidence>